<dbReference type="InterPro" id="IPR010982">
    <property type="entry name" value="Lambda_DNA-bd_dom_sf"/>
</dbReference>
<reference evidence="3 4" key="1">
    <citation type="submission" date="2013-02" db="EMBL/GenBank/DDBJ databases">
        <title>The Genome Sequence of Enterococcus pallens BAA-351.</title>
        <authorList>
            <consortium name="The Broad Institute Genome Sequencing Platform"/>
            <consortium name="The Broad Institute Genome Sequencing Center for Infectious Disease"/>
            <person name="Earl A.M."/>
            <person name="Gilmore M.S."/>
            <person name="Lebreton F."/>
            <person name="Walker B."/>
            <person name="Young S.K."/>
            <person name="Zeng Q."/>
            <person name="Gargeya S."/>
            <person name="Fitzgerald M."/>
            <person name="Haas B."/>
            <person name="Abouelleil A."/>
            <person name="Alvarado L."/>
            <person name="Arachchi H.M."/>
            <person name="Berlin A.M."/>
            <person name="Chapman S.B."/>
            <person name="Dewar J."/>
            <person name="Goldberg J."/>
            <person name="Griggs A."/>
            <person name="Gujja S."/>
            <person name="Hansen M."/>
            <person name="Howarth C."/>
            <person name="Imamovic A."/>
            <person name="Larimer J."/>
            <person name="McCowan C."/>
            <person name="Murphy C."/>
            <person name="Neiman D."/>
            <person name="Pearson M."/>
            <person name="Priest M."/>
            <person name="Roberts A."/>
            <person name="Saif S."/>
            <person name="Shea T."/>
            <person name="Sisk P."/>
            <person name="Sykes S."/>
            <person name="Wortman J."/>
            <person name="Nusbaum C."/>
            <person name="Birren B."/>
        </authorList>
    </citation>
    <scope>NUCLEOTIDE SEQUENCE [LARGE SCALE GENOMIC DNA]</scope>
    <source>
        <strain evidence="3 4">ATCC BAA-351</strain>
    </source>
</reference>
<dbReference type="Proteomes" id="UP000013782">
    <property type="component" value="Unassembled WGS sequence"/>
</dbReference>
<dbReference type="InterPro" id="IPR001387">
    <property type="entry name" value="Cro/C1-type_HTH"/>
</dbReference>
<dbReference type="RefSeq" id="WP_010758179.1">
    <property type="nucleotide sequence ID" value="NZ_ASWD01000001.1"/>
</dbReference>
<gene>
    <name evidence="3" type="ORF">UAU_03197</name>
</gene>
<comment type="caution">
    <text evidence="3">The sequence shown here is derived from an EMBL/GenBank/DDBJ whole genome shotgun (WGS) entry which is preliminary data.</text>
</comment>
<evidence type="ECO:0000259" key="2">
    <source>
        <dbReference type="PROSITE" id="PS50943"/>
    </source>
</evidence>
<dbReference type="PROSITE" id="PS50943">
    <property type="entry name" value="HTH_CROC1"/>
    <property type="match status" value="1"/>
</dbReference>
<dbReference type="PANTHER" id="PTHR46558">
    <property type="entry name" value="TRACRIPTIONAL REGULATORY PROTEIN-RELATED-RELATED"/>
    <property type="match status" value="1"/>
</dbReference>
<dbReference type="Gene3D" id="1.10.260.40">
    <property type="entry name" value="lambda repressor-like DNA-binding domains"/>
    <property type="match status" value="1"/>
</dbReference>
<dbReference type="CDD" id="cd00093">
    <property type="entry name" value="HTH_XRE"/>
    <property type="match status" value="1"/>
</dbReference>
<evidence type="ECO:0000313" key="4">
    <source>
        <dbReference type="Proteomes" id="UP000013782"/>
    </source>
</evidence>
<dbReference type="PANTHER" id="PTHR46558:SF11">
    <property type="entry name" value="HTH-TYPE TRANSCRIPTIONAL REGULATOR XRE"/>
    <property type="match status" value="1"/>
</dbReference>
<protein>
    <recommendedName>
        <fullName evidence="2">HTH cro/C1-type domain-containing protein</fullName>
    </recommendedName>
</protein>
<dbReference type="EMBL" id="AJAQ01000033">
    <property type="protein sequence ID" value="EOH91895.1"/>
    <property type="molecule type" value="Genomic_DNA"/>
</dbReference>
<sequence>MRMNLGSVIAEKRKEMKITQQELAEFMSVSKASVSKWETGQTYPDITLLPLLAAYFDISIDELLNYEPQLSLKEIQHIYKSLKKSFDNKQPEEVLASIHSFVRRYYSCYPLVLQMGLLIINHLDKLPGENQEEKKKVYLKEA</sequence>
<organism evidence="3 4">
    <name type="scientific">Enterococcus pallens ATCC BAA-351</name>
    <dbReference type="NCBI Taxonomy" id="1158607"/>
    <lineage>
        <taxon>Bacteria</taxon>
        <taxon>Bacillati</taxon>
        <taxon>Bacillota</taxon>
        <taxon>Bacilli</taxon>
        <taxon>Lactobacillales</taxon>
        <taxon>Enterococcaceae</taxon>
        <taxon>Enterococcus</taxon>
    </lineage>
</organism>
<dbReference type="STRING" id="160454.RV10_GL004943"/>
<dbReference type="SMART" id="SM00530">
    <property type="entry name" value="HTH_XRE"/>
    <property type="match status" value="1"/>
</dbReference>
<feature type="domain" description="HTH cro/C1-type" evidence="2">
    <location>
        <begin position="9"/>
        <end position="63"/>
    </location>
</feature>
<name>R2S8N9_9ENTE</name>
<dbReference type="eggNOG" id="COG1476">
    <property type="taxonomic scope" value="Bacteria"/>
</dbReference>
<dbReference type="AlphaFoldDB" id="R2S8N9"/>
<keyword evidence="1" id="KW-0238">DNA-binding</keyword>
<dbReference type="SUPFAM" id="SSF47413">
    <property type="entry name" value="lambda repressor-like DNA-binding domains"/>
    <property type="match status" value="1"/>
</dbReference>
<evidence type="ECO:0000313" key="3">
    <source>
        <dbReference type="EMBL" id="EOH91895.1"/>
    </source>
</evidence>
<accession>R2S8N9</accession>
<evidence type="ECO:0000256" key="1">
    <source>
        <dbReference type="ARBA" id="ARBA00023125"/>
    </source>
</evidence>
<dbReference type="PATRIC" id="fig|1158607.3.peg.3186"/>
<dbReference type="Pfam" id="PF01381">
    <property type="entry name" value="HTH_3"/>
    <property type="match status" value="1"/>
</dbReference>
<dbReference type="HOGENOM" id="CLU_1812817_0_0_9"/>
<keyword evidence="4" id="KW-1185">Reference proteome</keyword>
<proteinExistence type="predicted"/>
<dbReference type="GO" id="GO:0003677">
    <property type="term" value="F:DNA binding"/>
    <property type="evidence" value="ECO:0007669"/>
    <property type="project" value="UniProtKB-KW"/>
</dbReference>